<evidence type="ECO:0000313" key="9">
    <source>
        <dbReference type="Proteomes" id="UP000050378"/>
    </source>
</evidence>
<dbReference type="AlphaFoldDB" id="A0A0P7EFM8"/>
<dbReference type="PRINTS" id="PR00505">
    <property type="entry name" value="D12N6MTFRASE"/>
</dbReference>
<dbReference type="GO" id="GO:0009307">
    <property type="term" value="P:DNA restriction-modification system"/>
    <property type="evidence" value="ECO:0007669"/>
    <property type="project" value="InterPro"/>
</dbReference>
<gene>
    <name evidence="8" type="ORF">AOG27_09785</name>
</gene>
<dbReference type="InterPro" id="IPR023095">
    <property type="entry name" value="Ade_MeTrfase_dom_2"/>
</dbReference>
<organism evidence="8 9">
    <name type="scientific">Pseudoalteromonas lipolytica</name>
    <dbReference type="NCBI Taxonomy" id="570156"/>
    <lineage>
        <taxon>Bacteria</taxon>
        <taxon>Pseudomonadati</taxon>
        <taxon>Pseudomonadota</taxon>
        <taxon>Gammaproteobacteria</taxon>
        <taxon>Alteromonadales</taxon>
        <taxon>Pseudoalteromonadaceae</taxon>
        <taxon>Pseudoalteromonas</taxon>
    </lineage>
</organism>
<dbReference type="PANTHER" id="PTHR30481">
    <property type="entry name" value="DNA ADENINE METHYLASE"/>
    <property type="match status" value="1"/>
</dbReference>
<evidence type="ECO:0000256" key="5">
    <source>
        <dbReference type="ARBA" id="ARBA00022691"/>
    </source>
</evidence>
<dbReference type="EC" id="2.1.1.72" evidence="2 7"/>
<keyword evidence="3 7" id="KW-0489">Methyltransferase</keyword>
<dbReference type="OrthoDB" id="9805629at2"/>
<evidence type="ECO:0000256" key="1">
    <source>
        <dbReference type="ARBA" id="ARBA00006594"/>
    </source>
</evidence>
<dbReference type="InterPro" id="IPR029063">
    <property type="entry name" value="SAM-dependent_MTases_sf"/>
</dbReference>
<dbReference type="InterPro" id="IPR002052">
    <property type="entry name" value="DNA_methylase_N6_adenine_CS"/>
</dbReference>
<dbReference type="Pfam" id="PF02086">
    <property type="entry name" value="MethyltransfD12"/>
    <property type="match status" value="2"/>
</dbReference>
<evidence type="ECO:0000313" key="8">
    <source>
        <dbReference type="EMBL" id="KPM83922.1"/>
    </source>
</evidence>
<dbReference type="STRING" id="570156.AOG27_09785"/>
<dbReference type="GO" id="GO:0043565">
    <property type="term" value="F:sequence-specific DNA binding"/>
    <property type="evidence" value="ECO:0007669"/>
    <property type="project" value="TreeGrafter"/>
</dbReference>
<dbReference type="PIRSF" id="PIRSF036638">
    <property type="entry name" value="M_m6A_StsI"/>
    <property type="match status" value="1"/>
</dbReference>
<dbReference type="SUPFAM" id="SSF53335">
    <property type="entry name" value="S-adenosyl-L-methionine-dependent methyltransferases"/>
    <property type="match status" value="2"/>
</dbReference>
<dbReference type="InterPro" id="IPR012186">
    <property type="entry name" value="Ade-mod_methylase_MStsI"/>
</dbReference>
<evidence type="ECO:0000256" key="6">
    <source>
        <dbReference type="ARBA" id="ARBA00047942"/>
    </source>
</evidence>
<dbReference type="NCBIfam" id="TIGR00571">
    <property type="entry name" value="dam"/>
    <property type="match status" value="1"/>
</dbReference>
<comment type="caution">
    <text evidence="8">The sequence shown here is derived from an EMBL/GenBank/DDBJ whole genome shotgun (WGS) entry which is preliminary data.</text>
</comment>
<dbReference type="REBASE" id="141421">
    <property type="entry name" value="M.Pli48BORF9785P"/>
</dbReference>
<dbReference type="PROSITE" id="PS00092">
    <property type="entry name" value="N6_MTASE"/>
    <property type="match status" value="1"/>
</dbReference>
<dbReference type="InterPro" id="IPR012327">
    <property type="entry name" value="MeTrfase_D12"/>
</dbReference>
<protein>
    <recommendedName>
        <fullName evidence="2 7">Site-specific DNA-methyltransferase (adenine-specific)</fullName>
        <ecNumber evidence="2 7">2.1.1.72</ecNumber>
    </recommendedName>
</protein>
<dbReference type="GO" id="GO:0009007">
    <property type="term" value="F:site-specific DNA-methyltransferase (adenine-specific) activity"/>
    <property type="evidence" value="ECO:0007669"/>
    <property type="project" value="UniProtKB-UniRule"/>
</dbReference>
<dbReference type="Gene3D" id="1.10.1020.10">
    <property type="entry name" value="Adenine-specific Methyltransferase, Domain 2"/>
    <property type="match status" value="1"/>
</dbReference>
<dbReference type="PANTHER" id="PTHR30481:SF3">
    <property type="entry name" value="DNA ADENINE METHYLASE"/>
    <property type="match status" value="1"/>
</dbReference>
<proteinExistence type="inferred from homology"/>
<dbReference type="PATRIC" id="fig|570156.3.peg.3027"/>
<dbReference type="GO" id="GO:1904047">
    <property type="term" value="F:S-adenosyl-L-methionine binding"/>
    <property type="evidence" value="ECO:0007669"/>
    <property type="project" value="TreeGrafter"/>
</dbReference>
<comment type="similarity">
    <text evidence="1 7">Belongs to the N(4)/N(6)-methyltransferase family.</text>
</comment>
<comment type="catalytic activity">
    <reaction evidence="6 7">
        <text>a 2'-deoxyadenosine in DNA + S-adenosyl-L-methionine = an N(6)-methyl-2'-deoxyadenosine in DNA + S-adenosyl-L-homocysteine + H(+)</text>
        <dbReference type="Rhea" id="RHEA:15197"/>
        <dbReference type="Rhea" id="RHEA-COMP:12418"/>
        <dbReference type="Rhea" id="RHEA-COMP:12419"/>
        <dbReference type="ChEBI" id="CHEBI:15378"/>
        <dbReference type="ChEBI" id="CHEBI:57856"/>
        <dbReference type="ChEBI" id="CHEBI:59789"/>
        <dbReference type="ChEBI" id="CHEBI:90615"/>
        <dbReference type="ChEBI" id="CHEBI:90616"/>
        <dbReference type="EC" id="2.1.1.72"/>
    </reaction>
</comment>
<dbReference type="EMBL" id="LJTC01000005">
    <property type="protein sequence ID" value="KPM83922.1"/>
    <property type="molecule type" value="Genomic_DNA"/>
</dbReference>
<sequence length="630" mass="73611">MRYLGSKDLIVSEIYNLLDKKKLVNKNLRLFDAFCGTGAVSDALKGAFNIIANDNLSWSVEYTRGRLVSESCSFSKLGFDPFVFFNTNNTKIKGFFYNNYSPGGSQRMYFSEDNAARIDYFRTTIEEWKNKDEIDENEYSYLIYCLIESVSLVSNTAGVYGAFLKHWDSRAKKNIQFVKGHTDTKNDKQLSFFSNKVESSSELTFFNDKVEKIIESVECDILYLDPPYTQNQYGTQYHLLETLVLNDNPTMSKITGSRPTGPMRSDWSKDYKAHILFDEVLAKTKAKYIVFSYSIDGIMSKSFIEASLKRYGKPETYICKKIAYKKYRNFKTKRTNDHFEYLFFIEKKEMDDVEFSSPLNYIGSKANMIKEIKENLPNEIKSYPKFIDAFGGGGNVAINLGCKEIVYNDLNHYVAELIKSFKDFDTYKYIQFVKLNIKKFGLEAENSESYMKFRDYYNSLPPNKRDPKLLYTLILYGFNQQIRFNSAHEFNNPVGMRWFNDKVLEKLVSFSRVVKQKNIQFLSQHYKDFLYSLNTDDFVYMDPPYRLTLGSYNDGKRGFKGWCMSAEQELIEFIDSINEKGIKFMLSYVLEHGDSHNNEIKEWLNNRSYKIITIEGNLKVKRKEVLVINY</sequence>
<reference evidence="8 9" key="1">
    <citation type="submission" date="2015-09" db="EMBL/GenBank/DDBJ databases">
        <title>Draft Genome Sequence of Pseudoalteromonas lipolytica UCD-48B.</title>
        <authorList>
            <person name="Krusor M."/>
            <person name="Coil D.A."/>
            <person name="Lang J.M."/>
            <person name="Eisen J.A."/>
            <person name="Alexiev A."/>
        </authorList>
    </citation>
    <scope>NUCLEOTIDE SEQUENCE [LARGE SCALE GENOMIC DNA]</scope>
    <source>
        <strain evidence="8 9">UCD-48B</strain>
    </source>
</reference>
<keyword evidence="5 7" id="KW-0949">S-adenosyl-L-methionine</keyword>
<evidence type="ECO:0000256" key="3">
    <source>
        <dbReference type="ARBA" id="ARBA00022603"/>
    </source>
</evidence>
<evidence type="ECO:0000256" key="7">
    <source>
        <dbReference type="RuleBase" id="RU361257"/>
    </source>
</evidence>
<dbReference type="Proteomes" id="UP000050378">
    <property type="component" value="Unassembled WGS sequence"/>
</dbReference>
<dbReference type="GO" id="GO:0032259">
    <property type="term" value="P:methylation"/>
    <property type="evidence" value="ECO:0007669"/>
    <property type="project" value="UniProtKB-KW"/>
</dbReference>
<dbReference type="GO" id="GO:0006298">
    <property type="term" value="P:mismatch repair"/>
    <property type="evidence" value="ECO:0007669"/>
    <property type="project" value="TreeGrafter"/>
</dbReference>
<evidence type="ECO:0000256" key="4">
    <source>
        <dbReference type="ARBA" id="ARBA00022679"/>
    </source>
</evidence>
<accession>A0A0P7EFM8</accession>
<keyword evidence="4 7" id="KW-0808">Transferase</keyword>
<name>A0A0P7EFM8_9GAMM</name>
<dbReference type="Gene3D" id="3.40.50.150">
    <property type="entry name" value="Vaccinia Virus protein VP39"/>
    <property type="match status" value="2"/>
</dbReference>
<evidence type="ECO:0000256" key="2">
    <source>
        <dbReference type="ARBA" id="ARBA00011900"/>
    </source>
</evidence>